<dbReference type="Proteomes" id="UP000199073">
    <property type="component" value="Unassembled WGS sequence"/>
</dbReference>
<dbReference type="AlphaFoldDB" id="A0A1H0U5D3"/>
<gene>
    <name evidence="1" type="ORF">SAMN05660330_03386</name>
</gene>
<proteinExistence type="predicted"/>
<sequence>MSKTLVSRNAFGGILHKDSNGFYTALEFFSILTACSRAGDGFLPSMDEKEEITCLHRSLDYARKIAWPPQNEYEELDYKDCFKFDSETQDTIKTVSNMLKAIAVPVPGRRKEAHWQSSHFLPYGEVLTHWDARPQGKTNKVSIREIYFRGTGALIFKILRSDPNKKRLNNIREGLEKIMGGDGLDALTTIVGELANHDLAKGDDQSLQVNEKEKNHSFIIGDKYEENIRQCAFNILSHDEAPRTTKIDALLYFLPFAMLRLQHGRAFNRIGNGNGPIVLVDCGFKPGQLRNQSKKSLDNAQSLILQALLQIDEELFRKDDDEDYKNPRKTLKEHFAAYYTRTASAVGLLNAHTGVRHYVLKDSIIEALVLAATGGGKELTYKNFCSWLYDTWGLVIDIHSAQKAQLLSRLDGSIFDDNSKFFSDHLKRLGFLHDYSDMTVFVRYGF</sequence>
<protein>
    <submittedName>
        <fullName evidence="1">Uncharacterized protein</fullName>
    </submittedName>
</protein>
<organism evidence="1 2">
    <name type="scientific">Desulforhopalus singaporensis</name>
    <dbReference type="NCBI Taxonomy" id="91360"/>
    <lineage>
        <taxon>Bacteria</taxon>
        <taxon>Pseudomonadati</taxon>
        <taxon>Thermodesulfobacteriota</taxon>
        <taxon>Desulfobulbia</taxon>
        <taxon>Desulfobulbales</taxon>
        <taxon>Desulfocapsaceae</taxon>
        <taxon>Desulforhopalus</taxon>
    </lineage>
</organism>
<evidence type="ECO:0000313" key="1">
    <source>
        <dbReference type="EMBL" id="SDP61393.1"/>
    </source>
</evidence>
<dbReference type="STRING" id="91360.SAMN05660330_03386"/>
<reference evidence="1 2" key="1">
    <citation type="submission" date="2016-10" db="EMBL/GenBank/DDBJ databases">
        <authorList>
            <person name="de Groot N.N."/>
        </authorList>
    </citation>
    <scope>NUCLEOTIDE SEQUENCE [LARGE SCALE GENOMIC DNA]</scope>
    <source>
        <strain evidence="1 2">DSM 12130</strain>
    </source>
</reference>
<keyword evidence="2" id="KW-1185">Reference proteome</keyword>
<accession>A0A1H0U5D3</accession>
<dbReference type="EMBL" id="FNJI01000029">
    <property type="protein sequence ID" value="SDP61393.1"/>
    <property type="molecule type" value="Genomic_DNA"/>
</dbReference>
<evidence type="ECO:0000313" key="2">
    <source>
        <dbReference type="Proteomes" id="UP000199073"/>
    </source>
</evidence>
<name>A0A1H0U5D3_9BACT</name>
<dbReference type="OrthoDB" id="3929694at2"/>
<dbReference type="RefSeq" id="WP_092224966.1">
    <property type="nucleotide sequence ID" value="NZ_FNJI01000029.1"/>
</dbReference>